<dbReference type="SUPFAM" id="SSF100895">
    <property type="entry name" value="Kazal-type serine protease inhibitors"/>
    <property type="match status" value="1"/>
</dbReference>
<dbReference type="PROSITE" id="PS51465">
    <property type="entry name" value="KAZAL_2"/>
    <property type="match status" value="1"/>
</dbReference>
<dbReference type="InterPro" id="IPR036058">
    <property type="entry name" value="Kazal_dom_sf"/>
</dbReference>
<organism evidence="1 2">
    <name type="scientific">Cyprinus carpio</name>
    <name type="common">Common carp</name>
    <dbReference type="NCBI Taxonomy" id="7962"/>
    <lineage>
        <taxon>Eukaryota</taxon>
        <taxon>Metazoa</taxon>
        <taxon>Chordata</taxon>
        <taxon>Craniata</taxon>
        <taxon>Vertebrata</taxon>
        <taxon>Euteleostomi</taxon>
        <taxon>Actinopterygii</taxon>
        <taxon>Neopterygii</taxon>
        <taxon>Teleostei</taxon>
        <taxon>Ostariophysi</taxon>
        <taxon>Cypriniformes</taxon>
        <taxon>Cyprinidae</taxon>
        <taxon>Cyprininae</taxon>
        <taxon>Cyprinus</taxon>
    </lineage>
</organism>
<dbReference type="Ensembl" id="ENSCCRT00020051526.1">
    <property type="protein sequence ID" value="ENSCCRP00020047288.1"/>
    <property type="gene ID" value="ENSCCRG00020020994.1"/>
</dbReference>
<sequence>ASFFFCSMVICILTAHYHLIDGCPNCKYYSNICPLNYSPMCGTNEITYGNECMLYSAIKFKYAYI</sequence>
<evidence type="ECO:0000313" key="1">
    <source>
        <dbReference type="Ensembl" id="ENSCCRP00020047288.1"/>
    </source>
</evidence>
<dbReference type="Gene3D" id="3.30.60.30">
    <property type="match status" value="1"/>
</dbReference>
<dbReference type="Proteomes" id="UP000694701">
    <property type="component" value="Unplaced"/>
</dbReference>
<accession>A0A8C2EWU7</accession>
<name>A0A8C2EWU7_CYPCA</name>
<reference evidence="1" key="1">
    <citation type="submission" date="2025-08" db="UniProtKB">
        <authorList>
            <consortium name="Ensembl"/>
        </authorList>
    </citation>
    <scope>IDENTIFICATION</scope>
</reference>
<dbReference type="InterPro" id="IPR002350">
    <property type="entry name" value="Kazal_dom"/>
</dbReference>
<protein>
    <submittedName>
        <fullName evidence="1">Si:dkey-203a12.9</fullName>
    </submittedName>
</protein>
<dbReference type="AlphaFoldDB" id="A0A8C2EWU7"/>
<proteinExistence type="predicted"/>
<dbReference type="Pfam" id="PF00050">
    <property type="entry name" value="Kazal_1"/>
    <property type="match status" value="1"/>
</dbReference>
<evidence type="ECO:0000313" key="2">
    <source>
        <dbReference type="Proteomes" id="UP000694701"/>
    </source>
</evidence>